<dbReference type="EMBL" id="CP022474">
    <property type="protein sequence ID" value="ASN60099.1"/>
    <property type="molecule type" value="Genomic_DNA"/>
</dbReference>
<gene>
    <name evidence="3" type="ORF">CG419_05390</name>
</gene>
<dbReference type="PANTHER" id="PTHR48081">
    <property type="entry name" value="AB HYDROLASE SUPERFAMILY PROTEIN C4A8.06C"/>
    <property type="match status" value="1"/>
</dbReference>
<protein>
    <submittedName>
        <fullName evidence="3">Esterase</fullName>
    </submittedName>
</protein>
<dbReference type="InterPro" id="IPR049492">
    <property type="entry name" value="BD-FAE-like_dom"/>
</dbReference>
<keyword evidence="1" id="KW-0378">Hydrolase</keyword>
<name>A0AAC9URE4_LATCU</name>
<dbReference type="Gene3D" id="3.40.50.1820">
    <property type="entry name" value="alpha/beta hydrolase"/>
    <property type="match status" value="1"/>
</dbReference>
<dbReference type="SUPFAM" id="SSF53474">
    <property type="entry name" value="alpha/beta-Hydrolases"/>
    <property type="match status" value="1"/>
</dbReference>
<organism evidence="3 4">
    <name type="scientific">Latilactobacillus curvatus</name>
    <name type="common">Lactobacillus curvatus</name>
    <dbReference type="NCBI Taxonomy" id="28038"/>
    <lineage>
        <taxon>Bacteria</taxon>
        <taxon>Bacillati</taxon>
        <taxon>Bacillota</taxon>
        <taxon>Bacilli</taxon>
        <taxon>Lactobacillales</taxon>
        <taxon>Lactobacillaceae</taxon>
        <taxon>Latilactobacillus</taxon>
    </lineage>
</organism>
<evidence type="ECO:0000256" key="1">
    <source>
        <dbReference type="ARBA" id="ARBA00022801"/>
    </source>
</evidence>
<dbReference type="Pfam" id="PF20434">
    <property type="entry name" value="BD-FAE"/>
    <property type="match status" value="1"/>
</dbReference>
<evidence type="ECO:0000313" key="4">
    <source>
        <dbReference type="Proteomes" id="UP000199749"/>
    </source>
</evidence>
<proteinExistence type="predicted"/>
<feature type="domain" description="BD-FAE-like" evidence="2">
    <location>
        <begin position="33"/>
        <end position="210"/>
    </location>
</feature>
<accession>A0AAC9URE4</accession>
<dbReference type="InterPro" id="IPR050300">
    <property type="entry name" value="GDXG_lipolytic_enzyme"/>
</dbReference>
<dbReference type="Proteomes" id="UP000199749">
    <property type="component" value="Chromosome"/>
</dbReference>
<reference evidence="3 4" key="1">
    <citation type="submission" date="2017-07" db="EMBL/GenBank/DDBJ databases">
        <title>Lactobacillus curvatus MRS6 whole genome.</title>
        <authorList>
            <person name="Jans C."/>
            <person name="Lagler S."/>
            <person name="Lacroix C."/>
            <person name="Meile L."/>
            <person name="Stevens M.J.A."/>
        </authorList>
    </citation>
    <scope>NUCLEOTIDE SEQUENCE [LARGE SCALE GENOMIC DNA]</scope>
    <source>
        <strain evidence="3 4">MRS6</strain>
    </source>
</reference>
<dbReference type="GO" id="GO:0016787">
    <property type="term" value="F:hydrolase activity"/>
    <property type="evidence" value="ECO:0007669"/>
    <property type="project" value="UniProtKB-KW"/>
</dbReference>
<sequence>MQIETQELKSNEQPFLVTAYWLDPIADFEAPVKQPVMIICPGGGFTFHSERETTPIALKFLAEGMHVLVLPYQLRDATHEVYPMALNQVARTIEWVTEQTGRHSIDTDRIVLTGFSAGGHVVANYNGIATNPLLVKQYHLDQYAGQHAAIILAYPVIDLDAGFPTTSAEKNLITQDSQFWHAQTNVTDNAKPAFVWQTATDELVPAENSLRYVLALQKHHIPVEYHLFGSGIHGLSLATHVTQKPGKTKYLNKGASQWISLATNWLTQIQVIHNN</sequence>
<evidence type="ECO:0000259" key="2">
    <source>
        <dbReference type="Pfam" id="PF20434"/>
    </source>
</evidence>
<evidence type="ECO:0000313" key="3">
    <source>
        <dbReference type="EMBL" id="ASN60099.1"/>
    </source>
</evidence>
<dbReference type="InterPro" id="IPR029058">
    <property type="entry name" value="AB_hydrolase_fold"/>
</dbReference>
<dbReference type="AlphaFoldDB" id="A0AAC9URE4"/>
<dbReference type="RefSeq" id="WP_089556701.1">
    <property type="nucleotide sequence ID" value="NZ_CP022474.1"/>
</dbReference>